<gene>
    <name evidence="10" type="ORF">A8145_25985</name>
    <name evidence="9" type="ORF">BAE39_27360</name>
</gene>
<keyword evidence="5 7" id="KW-1133">Transmembrane helix</keyword>
<keyword evidence="3" id="KW-1003">Cell membrane</keyword>
<feature type="transmembrane region" description="Helical" evidence="7">
    <location>
        <begin position="133"/>
        <end position="158"/>
    </location>
</feature>
<comment type="caution">
    <text evidence="9">The sequence shown here is derived from an EMBL/GenBank/DDBJ whole genome shotgun (WGS) entry which is preliminary data.</text>
</comment>
<evidence type="ECO:0000256" key="7">
    <source>
        <dbReference type="RuleBase" id="RU363032"/>
    </source>
</evidence>
<dbReference type="InterPro" id="IPR000515">
    <property type="entry name" value="MetI-like"/>
</dbReference>
<dbReference type="CDD" id="cd06261">
    <property type="entry name" value="TM_PBP2"/>
    <property type="match status" value="1"/>
</dbReference>
<proteinExistence type="inferred from homology"/>
<comment type="similarity">
    <text evidence="7">Belongs to the binding-protein-dependent transport system permease family.</text>
</comment>
<evidence type="ECO:0000256" key="1">
    <source>
        <dbReference type="ARBA" id="ARBA00004651"/>
    </source>
</evidence>
<dbReference type="RefSeq" id="WP_065005719.1">
    <property type="nucleotide sequence ID" value="NZ_CP033334.1"/>
</dbReference>
<dbReference type="InterPro" id="IPR050366">
    <property type="entry name" value="BP-dependent_transpt_permease"/>
</dbReference>
<dbReference type="Gene3D" id="1.10.3720.10">
    <property type="entry name" value="MetI-like"/>
    <property type="match status" value="1"/>
</dbReference>
<keyword evidence="6 7" id="KW-0472">Membrane</keyword>
<evidence type="ECO:0000259" key="8">
    <source>
        <dbReference type="PROSITE" id="PS50928"/>
    </source>
</evidence>
<evidence type="ECO:0000313" key="10">
    <source>
        <dbReference type="EMBL" id="OBQ59095.1"/>
    </source>
</evidence>
<dbReference type="PANTHER" id="PTHR43386:SF25">
    <property type="entry name" value="PEPTIDE ABC TRANSPORTER PERMEASE PROTEIN"/>
    <property type="match status" value="1"/>
</dbReference>
<dbReference type="Proteomes" id="UP000093737">
    <property type="component" value="Unassembled WGS sequence"/>
</dbReference>
<dbReference type="GO" id="GO:0005886">
    <property type="term" value="C:plasma membrane"/>
    <property type="evidence" value="ECO:0007669"/>
    <property type="project" value="UniProtKB-SubCell"/>
</dbReference>
<dbReference type="EMBL" id="LYTK01000023">
    <property type="protein sequence ID" value="OBQ59095.1"/>
    <property type="molecule type" value="Genomic_DNA"/>
</dbReference>
<evidence type="ECO:0000313" key="11">
    <source>
        <dbReference type="Proteomes" id="UP000093737"/>
    </source>
</evidence>
<sequence>MKTATVETNRPTARSVDLPTLLAGGWVLLMLFTALAAPLMAPYEITSIDLRHRLAPPVGFGGTMLHVLGTDDLGRDVASRLFYSIRTSLLVAFGATAISVLVGTGIGFIAAYFRRLVEHALLLMIDVQASLPFLIVALAMLACFGNSLTLFVALMGLYGWERNARLARGLAITASAQGYASATRQLGAHPLRVYLRHILPNSAATLLVAATVTFPEIVLVESGLSFLGLGVQPPMTSLGVMVAAGREYITRASWMLLAPSLVIVMTAVAVSVLGDWLRDKLDPTLK</sequence>
<dbReference type="EMBL" id="LZTJ01000002">
    <property type="protein sequence ID" value="OBP80035.1"/>
    <property type="molecule type" value="Genomic_DNA"/>
</dbReference>
<keyword evidence="2 7" id="KW-0813">Transport</keyword>
<dbReference type="PANTHER" id="PTHR43386">
    <property type="entry name" value="OLIGOPEPTIDE TRANSPORT SYSTEM PERMEASE PROTEIN APPC"/>
    <property type="match status" value="1"/>
</dbReference>
<dbReference type="SUPFAM" id="SSF161098">
    <property type="entry name" value="MetI-like"/>
    <property type="match status" value="1"/>
</dbReference>
<evidence type="ECO:0000256" key="2">
    <source>
        <dbReference type="ARBA" id="ARBA00022448"/>
    </source>
</evidence>
<dbReference type="PROSITE" id="PS50928">
    <property type="entry name" value="ABC_TM1"/>
    <property type="match status" value="1"/>
</dbReference>
<dbReference type="Proteomes" id="UP000093748">
    <property type="component" value="Unassembled WGS sequence"/>
</dbReference>
<evidence type="ECO:0000256" key="6">
    <source>
        <dbReference type="ARBA" id="ARBA00023136"/>
    </source>
</evidence>
<dbReference type="Pfam" id="PF00528">
    <property type="entry name" value="BPD_transp_1"/>
    <property type="match status" value="1"/>
</dbReference>
<evidence type="ECO:0000256" key="4">
    <source>
        <dbReference type="ARBA" id="ARBA00022692"/>
    </source>
</evidence>
<organism evidence="9">
    <name type="scientific">Rhizobium loti</name>
    <name type="common">Mesorhizobium loti</name>
    <dbReference type="NCBI Taxonomy" id="381"/>
    <lineage>
        <taxon>Bacteria</taxon>
        <taxon>Pseudomonadati</taxon>
        <taxon>Pseudomonadota</taxon>
        <taxon>Alphaproteobacteria</taxon>
        <taxon>Hyphomicrobiales</taxon>
        <taxon>Phyllobacteriaceae</taxon>
        <taxon>Mesorhizobium</taxon>
    </lineage>
</organism>
<evidence type="ECO:0000256" key="3">
    <source>
        <dbReference type="ARBA" id="ARBA00022475"/>
    </source>
</evidence>
<dbReference type="InterPro" id="IPR035906">
    <property type="entry name" value="MetI-like_sf"/>
</dbReference>
<comment type="subcellular location">
    <subcellularLocation>
        <location evidence="1 7">Cell membrane</location>
        <topology evidence="1 7">Multi-pass membrane protein</topology>
    </subcellularLocation>
</comment>
<name>A0A1A5ILT9_RHILI</name>
<feature type="domain" description="ABC transmembrane type-1" evidence="8">
    <location>
        <begin position="85"/>
        <end position="274"/>
    </location>
</feature>
<feature type="transmembrane region" description="Helical" evidence="7">
    <location>
        <begin position="20"/>
        <end position="43"/>
    </location>
</feature>
<dbReference type="GO" id="GO:0055085">
    <property type="term" value="P:transmembrane transport"/>
    <property type="evidence" value="ECO:0007669"/>
    <property type="project" value="InterPro"/>
</dbReference>
<reference evidence="9" key="2">
    <citation type="submission" date="2016-06" db="EMBL/GenBank/DDBJ databases">
        <authorList>
            <person name="Kjaerup R.B."/>
            <person name="Dalgaard T.S."/>
            <person name="Juul-Madsen H.R."/>
        </authorList>
    </citation>
    <scope>NUCLEOTIDE SEQUENCE</scope>
    <source>
        <strain evidence="9">R7ANS::ICEMlSym2042</strain>
    </source>
</reference>
<dbReference type="AlphaFoldDB" id="A0A1A5ILT9"/>
<feature type="transmembrane region" description="Helical" evidence="7">
    <location>
        <begin position="89"/>
        <end position="113"/>
    </location>
</feature>
<accession>A0A1A5ILT9</accession>
<keyword evidence="4 7" id="KW-0812">Transmembrane</keyword>
<protein>
    <submittedName>
        <fullName evidence="9">Peptide ABC transporter permease</fullName>
    </submittedName>
</protein>
<reference evidence="10 11" key="1">
    <citation type="submission" date="2016-05" db="EMBL/GenBank/DDBJ databases">
        <authorList>
            <person name="Ramsay J.P."/>
        </authorList>
    </citation>
    <scope>NUCLEOTIDE SEQUENCE [LARGE SCALE GENOMIC DNA]</scope>
    <source>
        <strain evidence="10 11">NZP2042</strain>
    </source>
</reference>
<evidence type="ECO:0000256" key="5">
    <source>
        <dbReference type="ARBA" id="ARBA00022989"/>
    </source>
</evidence>
<feature type="transmembrane region" description="Helical" evidence="7">
    <location>
        <begin position="256"/>
        <end position="277"/>
    </location>
</feature>
<evidence type="ECO:0000313" key="9">
    <source>
        <dbReference type="EMBL" id="OBP80035.1"/>
    </source>
</evidence>